<evidence type="ECO:0008006" key="4">
    <source>
        <dbReference type="Google" id="ProtNLM"/>
    </source>
</evidence>
<organism evidence="2 3">
    <name type="scientific">Colwellia psychrerythraea</name>
    <name type="common">Vibrio psychroerythus</name>
    <dbReference type="NCBI Taxonomy" id="28229"/>
    <lineage>
        <taxon>Bacteria</taxon>
        <taxon>Pseudomonadati</taxon>
        <taxon>Pseudomonadota</taxon>
        <taxon>Gammaproteobacteria</taxon>
        <taxon>Alteromonadales</taxon>
        <taxon>Colwelliaceae</taxon>
        <taxon>Colwellia</taxon>
    </lineage>
</organism>
<protein>
    <recommendedName>
        <fullName evidence="4">Lipoprotein</fullName>
    </recommendedName>
</protein>
<feature type="signal peptide" evidence="1">
    <location>
        <begin position="1"/>
        <end position="22"/>
    </location>
</feature>
<comment type="caution">
    <text evidence="2">The sequence shown here is derived from an EMBL/GenBank/DDBJ whole genome shotgun (WGS) entry which is preliminary data.</text>
</comment>
<dbReference type="PROSITE" id="PS51257">
    <property type="entry name" value="PROKAR_LIPOPROTEIN"/>
    <property type="match status" value="1"/>
</dbReference>
<evidence type="ECO:0000313" key="2">
    <source>
        <dbReference type="EMBL" id="KGJ89933.1"/>
    </source>
</evidence>
<dbReference type="Proteomes" id="UP000029868">
    <property type="component" value="Unassembled WGS sequence"/>
</dbReference>
<proteinExistence type="predicted"/>
<accession>A0A099KK11</accession>
<reference evidence="2 3" key="1">
    <citation type="submission" date="2014-08" db="EMBL/GenBank/DDBJ databases">
        <title>Genomic and Phenotypic Diversity of Colwellia psychrerythraea strains from Disparate Marine Basins.</title>
        <authorList>
            <person name="Techtmann S.M."/>
            <person name="Stelling S.C."/>
            <person name="Utturkar S.M."/>
            <person name="Alshibli N."/>
            <person name="Harris A."/>
            <person name="Brown S.D."/>
            <person name="Hazen T.C."/>
        </authorList>
    </citation>
    <scope>NUCLEOTIDE SEQUENCE [LARGE SCALE GENOMIC DNA]</scope>
    <source>
        <strain evidence="2 3">GAB14E</strain>
    </source>
</reference>
<evidence type="ECO:0000256" key="1">
    <source>
        <dbReference type="SAM" id="SignalP"/>
    </source>
</evidence>
<dbReference type="OrthoDB" id="6238758at2"/>
<name>A0A099KK11_COLPS</name>
<feature type="chain" id="PRO_5001957363" description="Lipoprotein" evidence="1">
    <location>
        <begin position="23"/>
        <end position="161"/>
    </location>
</feature>
<dbReference type="EMBL" id="JQEC01000051">
    <property type="protein sequence ID" value="KGJ89933.1"/>
    <property type="molecule type" value="Genomic_DNA"/>
</dbReference>
<keyword evidence="1" id="KW-0732">Signal</keyword>
<dbReference type="RefSeq" id="WP_033083704.1">
    <property type="nucleotide sequence ID" value="NZ_JQEC01000051.1"/>
</dbReference>
<gene>
    <name evidence="2" type="ORF">GAB14E_3811</name>
</gene>
<dbReference type="AlphaFoldDB" id="A0A099KK11"/>
<evidence type="ECO:0000313" key="3">
    <source>
        <dbReference type="Proteomes" id="UP000029868"/>
    </source>
</evidence>
<dbReference type="PATRIC" id="fig|28229.3.peg.3735"/>
<sequence length="161" mass="18170">MAKQLFFIALVLLISACTPVIEQEKTMTDKIPAQCIDSQSVCEINTEFVSFSVKFSQPQLGAEIKTELPFVIELAELTEFSQSKQGAKQRISKVSAYLEGKEMFMGKVPIFFEQSAEGTIYSAQSLLASCSEDKMVWRLWITVETLEQKQTSFVDFTSQRL</sequence>